<comment type="caution">
    <text evidence="2">The sequence shown here is derived from an EMBL/GenBank/DDBJ whole genome shotgun (WGS) entry which is preliminary data.</text>
</comment>
<dbReference type="InterPro" id="IPR017853">
    <property type="entry name" value="GH"/>
</dbReference>
<dbReference type="InterPro" id="IPR013780">
    <property type="entry name" value="Glyco_hydro_b"/>
</dbReference>
<dbReference type="Pfam" id="PF02806">
    <property type="entry name" value="Alpha-amylase_C"/>
    <property type="match status" value="1"/>
</dbReference>
<dbReference type="InterPro" id="IPR006048">
    <property type="entry name" value="A-amylase/branching_C"/>
</dbReference>
<dbReference type="GO" id="GO:0003844">
    <property type="term" value="F:1,4-alpha-glucan branching enzyme activity"/>
    <property type="evidence" value="ECO:0007669"/>
    <property type="project" value="TreeGrafter"/>
</dbReference>
<proteinExistence type="predicted"/>
<dbReference type="Gene3D" id="3.20.20.80">
    <property type="entry name" value="Glycosidases"/>
    <property type="match status" value="1"/>
</dbReference>
<feature type="non-terminal residue" evidence="2">
    <location>
        <position position="1"/>
    </location>
</feature>
<dbReference type="GO" id="GO:0005978">
    <property type="term" value="P:glycogen biosynthetic process"/>
    <property type="evidence" value="ECO:0007669"/>
    <property type="project" value="TreeGrafter"/>
</dbReference>
<reference evidence="2" key="1">
    <citation type="submission" date="2013-08" db="EMBL/GenBank/DDBJ databases">
        <authorList>
            <person name="Mendez C."/>
            <person name="Richter M."/>
            <person name="Ferrer M."/>
            <person name="Sanchez J."/>
        </authorList>
    </citation>
    <scope>NUCLEOTIDE SEQUENCE</scope>
</reference>
<gene>
    <name evidence="2" type="ORF">B1B_09821</name>
</gene>
<dbReference type="SUPFAM" id="SSF51011">
    <property type="entry name" value="Glycosyl hydrolase domain"/>
    <property type="match status" value="1"/>
</dbReference>
<sequence length="245" mass="27679">RWDGCTTGCAIWDGTPSFRRYHHSELTFRGLYALNENYILPLSHDEVVQGKGSLLRKMPGDDWQRFANLRLLFGGMYGLPGKKLMFMGNEWAPWNEWYHETSLDWHDLDRPEHAGVQRWVTDLNRLYRREPALSSRDFESEGFRWLVADDHDQSVIAFLRNGGPGHRPIVVALNFTPVPRRAYRVGVPEAVRYAELANSDAREYGGSGLGNAGRVEALPEPAHGLPASVTLTLPPLAAIYLAPEP</sequence>
<dbReference type="GO" id="GO:0005829">
    <property type="term" value="C:cytosol"/>
    <property type="evidence" value="ECO:0007669"/>
    <property type="project" value="TreeGrafter"/>
</dbReference>
<protein>
    <submittedName>
        <fullName evidence="2">Glycogen branching enzyme</fullName>
    </submittedName>
</protein>
<evidence type="ECO:0000313" key="2">
    <source>
        <dbReference type="EMBL" id="EQD54141.1"/>
    </source>
</evidence>
<accession>T1A0S8</accession>
<dbReference type="FunFam" id="2.60.40.1180:FF:000002">
    <property type="entry name" value="1,4-alpha-glucan branching enzyme GlgB"/>
    <property type="match status" value="1"/>
</dbReference>
<dbReference type="PANTHER" id="PTHR43651">
    <property type="entry name" value="1,4-ALPHA-GLUCAN-BRANCHING ENZYME"/>
    <property type="match status" value="1"/>
</dbReference>
<organism evidence="2">
    <name type="scientific">mine drainage metagenome</name>
    <dbReference type="NCBI Taxonomy" id="410659"/>
    <lineage>
        <taxon>unclassified sequences</taxon>
        <taxon>metagenomes</taxon>
        <taxon>ecological metagenomes</taxon>
    </lineage>
</organism>
<dbReference type="SUPFAM" id="SSF51445">
    <property type="entry name" value="(Trans)glycosidases"/>
    <property type="match status" value="1"/>
</dbReference>
<name>T1A0S8_9ZZZZ</name>
<dbReference type="AlphaFoldDB" id="T1A0S8"/>
<reference evidence="2" key="2">
    <citation type="journal article" date="2014" name="ISME J.">
        <title>Microbial stratification in low pH oxic and suboxic macroscopic growths along an acid mine drainage.</title>
        <authorList>
            <person name="Mendez-Garcia C."/>
            <person name="Mesa V."/>
            <person name="Sprenger R.R."/>
            <person name="Richter M."/>
            <person name="Diez M.S."/>
            <person name="Solano J."/>
            <person name="Bargiela R."/>
            <person name="Golyshina O.V."/>
            <person name="Manteca A."/>
            <person name="Ramos J.L."/>
            <person name="Gallego J.R."/>
            <person name="Llorente I."/>
            <person name="Martins Dos Santos V.A."/>
            <person name="Jensen O.N."/>
            <person name="Pelaez A.I."/>
            <person name="Sanchez J."/>
            <person name="Ferrer M."/>
        </authorList>
    </citation>
    <scope>NUCLEOTIDE SEQUENCE</scope>
</reference>
<dbReference type="EMBL" id="AUZY01006499">
    <property type="protein sequence ID" value="EQD54141.1"/>
    <property type="molecule type" value="Genomic_DNA"/>
</dbReference>
<dbReference type="GO" id="GO:0043169">
    <property type="term" value="F:cation binding"/>
    <property type="evidence" value="ECO:0007669"/>
    <property type="project" value="InterPro"/>
</dbReference>
<evidence type="ECO:0000259" key="1">
    <source>
        <dbReference type="Pfam" id="PF02806"/>
    </source>
</evidence>
<dbReference type="Gene3D" id="2.60.40.1180">
    <property type="entry name" value="Golgi alpha-mannosidase II"/>
    <property type="match status" value="1"/>
</dbReference>
<feature type="domain" description="Alpha-amylase/branching enzyme C-terminal all beta" evidence="1">
    <location>
        <begin position="145"/>
        <end position="243"/>
    </location>
</feature>
<dbReference type="PANTHER" id="PTHR43651:SF3">
    <property type="entry name" value="1,4-ALPHA-GLUCAN-BRANCHING ENZYME"/>
    <property type="match status" value="1"/>
</dbReference>